<dbReference type="Ensembl" id="ENSPMAT00000004067.1">
    <property type="protein sequence ID" value="ENSPMAP00000004050.1"/>
    <property type="gene ID" value="ENSPMAG00000003705.1"/>
</dbReference>
<dbReference type="Gene3D" id="2.130.10.10">
    <property type="entry name" value="YVTN repeat-like/Quinoprotein amine dehydrogenase"/>
    <property type="match status" value="1"/>
</dbReference>
<dbReference type="PANTHER" id="PTHR46362">
    <property type="entry name" value="GEM-ASSOCIATED PROTEIN 5"/>
    <property type="match status" value="1"/>
</dbReference>
<evidence type="ECO:0000259" key="4">
    <source>
        <dbReference type="Pfam" id="PF23774"/>
    </source>
</evidence>
<keyword evidence="1" id="KW-0853">WD repeat</keyword>
<feature type="region of interest" description="Disordered" evidence="2">
    <location>
        <begin position="211"/>
        <end position="308"/>
    </location>
</feature>
<evidence type="ECO:0000313" key="5">
    <source>
        <dbReference type="Ensembl" id="ENSPMAP00000004050.1"/>
    </source>
</evidence>
<dbReference type="InterPro" id="IPR036322">
    <property type="entry name" value="WD40_repeat_dom_sf"/>
</dbReference>
<dbReference type="GO" id="GO:0032797">
    <property type="term" value="C:SMN complex"/>
    <property type="evidence" value="ECO:0007669"/>
    <property type="project" value="TreeGrafter"/>
</dbReference>
<feature type="repeat" description="WD" evidence="1">
    <location>
        <begin position="144"/>
        <end position="186"/>
    </location>
</feature>
<dbReference type="GO" id="GO:0003730">
    <property type="term" value="F:mRNA 3'-UTR binding"/>
    <property type="evidence" value="ECO:0007669"/>
    <property type="project" value="TreeGrafter"/>
</dbReference>
<dbReference type="Pfam" id="PF00400">
    <property type="entry name" value="WD40"/>
    <property type="match status" value="2"/>
</dbReference>
<dbReference type="GeneTree" id="ENSGT00620000088064"/>
<feature type="repeat" description="WD" evidence="1">
    <location>
        <begin position="187"/>
        <end position="219"/>
    </location>
</feature>
<sequence>GQPSGYALYSCGGEGSVLQHNPRKLSDDAVDINTLIHAANLTQHKFPARSELSWRCDGSLLALGNDDGSMEIYSSPLLHHVCTLNSHHKTVNCLRWLLEPSNQSALGLLLASGSNNAPIFVHDLQGVQGGQTQGYTGTRHTRALAGHTARVTALDWSPHCPGLLVSASYDGTVQVWRADTGEPLNNYRGHGGRVLSVAWCPSDTDVVWSGGNDSSVHKWRPSQQPHKQPPRGKKSVELERKRLSQSKGKAKKSKKAVDEPTQNATRPVEASSWRSRDQASARDSPPIGQPRTEVATTGEIPSAAHNKGIREKTHQGYEGTILNNAFLLLPHPGCLAEHYARRRRKARSLFPLSVSRDHRPREDLQNDCLLLAGRLHGTAHTGAPQSVSQQDDEQLHLGLYLGREEATRWLEEEERQQLSTGHAESAFQLLLWRGEVATALLNAARTGEMTESLLALAP</sequence>
<organism evidence="5">
    <name type="scientific">Petromyzon marinus</name>
    <name type="common">Sea lamprey</name>
    <dbReference type="NCBI Taxonomy" id="7757"/>
    <lineage>
        <taxon>Eukaryota</taxon>
        <taxon>Metazoa</taxon>
        <taxon>Chordata</taxon>
        <taxon>Craniata</taxon>
        <taxon>Vertebrata</taxon>
        <taxon>Cyclostomata</taxon>
        <taxon>Hyperoartia</taxon>
        <taxon>Petromyzontiformes</taxon>
        <taxon>Petromyzontidae</taxon>
        <taxon>Petromyzon</taxon>
    </lineage>
</organism>
<dbReference type="Pfam" id="PF12894">
    <property type="entry name" value="ANAPC4_WD40"/>
    <property type="match status" value="1"/>
</dbReference>
<reference evidence="5" key="1">
    <citation type="submission" date="2025-08" db="UniProtKB">
        <authorList>
            <consortium name="Ensembl"/>
        </authorList>
    </citation>
    <scope>IDENTIFICATION</scope>
</reference>
<dbReference type="SUPFAM" id="SSF50978">
    <property type="entry name" value="WD40 repeat-like"/>
    <property type="match status" value="1"/>
</dbReference>
<accession>S4RFR8</accession>
<dbReference type="Pfam" id="PF23774">
    <property type="entry name" value="TPR_GEMI5"/>
    <property type="match status" value="1"/>
</dbReference>
<evidence type="ECO:0000256" key="2">
    <source>
        <dbReference type="SAM" id="MobiDB-lite"/>
    </source>
</evidence>
<dbReference type="GO" id="GO:0005634">
    <property type="term" value="C:nucleus"/>
    <property type="evidence" value="ECO:0007669"/>
    <property type="project" value="TreeGrafter"/>
</dbReference>
<feature type="domain" description="Anaphase-promoting complex subunit 4-like WD40" evidence="3">
    <location>
        <begin position="51"/>
        <end position="96"/>
    </location>
</feature>
<evidence type="ECO:0000259" key="3">
    <source>
        <dbReference type="Pfam" id="PF12894"/>
    </source>
</evidence>
<dbReference type="HOGENOM" id="CLU_619036_0_0_1"/>
<dbReference type="PANTHER" id="PTHR46362:SF1">
    <property type="entry name" value="GEM-ASSOCIATED PROTEIN 5"/>
    <property type="match status" value="1"/>
</dbReference>
<name>S4RFR8_PETMA</name>
<dbReference type="InterPro" id="IPR024977">
    <property type="entry name" value="Apc4-like_WD40_dom"/>
</dbReference>
<dbReference type="STRING" id="7757.ENSPMAP00000004050"/>
<dbReference type="AlphaFoldDB" id="S4RFR8"/>
<proteinExistence type="predicted"/>
<dbReference type="OMA" id="REKTHQG"/>
<protein>
    <submittedName>
        <fullName evidence="5">Uncharacterized protein</fullName>
    </submittedName>
</protein>
<dbReference type="InterPro" id="IPR001680">
    <property type="entry name" value="WD40_rpt"/>
</dbReference>
<dbReference type="InterPro" id="IPR052640">
    <property type="entry name" value="Gemin-5"/>
</dbReference>
<dbReference type="GO" id="GO:0000387">
    <property type="term" value="P:spliceosomal snRNP assembly"/>
    <property type="evidence" value="ECO:0007669"/>
    <property type="project" value="TreeGrafter"/>
</dbReference>
<dbReference type="InterPro" id="IPR056421">
    <property type="entry name" value="TPR_GEMI5"/>
</dbReference>
<dbReference type="InterPro" id="IPR015943">
    <property type="entry name" value="WD40/YVTN_repeat-like_dom_sf"/>
</dbReference>
<dbReference type="SMART" id="SM00320">
    <property type="entry name" value="WD40"/>
    <property type="match status" value="4"/>
</dbReference>
<dbReference type="PROSITE" id="PS50294">
    <property type="entry name" value="WD_REPEATS_REGION"/>
    <property type="match status" value="1"/>
</dbReference>
<dbReference type="PROSITE" id="PS50082">
    <property type="entry name" value="WD_REPEATS_2"/>
    <property type="match status" value="2"/>
</dbReference>
<feature type="domain" description="Gem-associated protein 5 TPR" evidence="4">
    <location>
        <begin position="397"/>
        <end position="458"/>
    </location>
</feature>
<evidence type="ECO:0000256" key="1">
    <source>
        <dbReference type="PROSITE-ProRule" id="PRU00221"/>
    </source>
</evidence>
<reference evidence="5" key="2">
    <citation type="submission" date="2025-09" db="UniProtKB">
        <authorList>
            <consortium name="Ensembl"/>
        </authorList>
    </citation>
    <scope>IDENTIFICATION</scope>
</reference>